<sequence length="274" mass="30497">MPLSSAGSWLSRAGGLLLVLLAQPAAAQTTDTIRVADRRLQTTRLQPGMRQYLVYFQSPSQPKMLGFWLWRRQVQSVQYQGASVFRITQHWYGADTSSYREVHSLVRAADFAPLYHAETIKGQLKAYNWTAVGIAGADSVAGNQAKAFQQAFEHPAFNWNLDIETFELLPLAAGKRFVIPFYDAGGKPPAYVLYTVTGTEALTVPGGKPVACWKLVTEGLTPTKAPFKQTFWISQRDHEFLKEEDQYPGGLSRYKIKTSTVPGTLPKQVGRVVK</sequence>
<feature type="chain" id="PRO_5046346404" description="DUF3108 domain-containing protein" evidence="1">
    <location>
        <begin position="28"/>
        <end position="274"/>
    </location>
</feature>
<evidence type="ECO:0008006" key="4">
    <source>
        <dbReference type="Google" id="ProtNLM"/>
    </source>
</evidence>
<keyword evidence="3" id="KW-1185">Reference proteome</keyword>
<accession>A0ABS3QKL1</accession>
<keyword evidence="1" id="KW-0732">Signal</keyword>
<proteinExistence type="predicted"/>
<feature type="signal peptide" evidence="1">
    <location>
        <begin position="1"/>
        <end position="27"/>
    </location>
</feature>
<dbReference type="Proteomes" id="UP000664369">
    <property type="component" value="Unassembled WGS sequence"/>
</dbReference>
<dbReference type="InterPro" id="IPR021457">
    <property type="entry name" value="DUF3108"/>
</dbReference>
<organism evidence="2 3">
    <name type="scientific">Hymenobacter negativus</name>
    <dbReference type="NCBI Taxonomy" id="2795026"/>
    <lineage>
        <taxon>Bacteria</taxon>
        <taxon>Pseudomonadati</taxon>
        <taxon>Bacteroidota</taxon>
        <taxon>Cytophagia</taxon>
        <taxon>Cytophagales</taxon>
        <taxon>Hymenobacteraceae</taxon>
        <taxon>Hymenobacter</taxon>
    </lineage>
</organism>
<dbReference type="Pfam" id="PF11306">
    <property type="entry name" value="DUF3108"/>
    <property type="match status" value="1"/>
</dbReference>
<evidence type="ECO:0000313" key="2">
    <source>
        <dbReference type="EMBL" id="MBO2011616.1"/>
    </source>
</evidence>
<evidence type="ECO:0000256" key="1">
    <source>
        <dbReference type="SAM" id="SignalP"/>
    </source>
</evidence>
<dbReference type="RefSeq" id="WP_208177310.1">
    <property type="nucleotide sequence ID" value="NZ_JAGETZ010000012.1"/>
</dbReference>
<gene>
    <name evidence="2" type="ORF">J4E00_21295</name>
</gene>
<reference evidence="2 3" key="1">
    <citation type="submission" date="2021-03" db="EMBL/GenBank/DDBJ databases">
        <authorList>
            <person name="Kim M.K."/>
        </authorList>
    </citation>
    <scope>NUCLEOTIDE SEQUENCE [LARGE SCALE GENOMIC DNA]</scope>
    <source>
        <strain evidence="2 3">BT442</strain>
    </source>
</reference>
<protein>
    <recommendedName>
        <fullName evidence="4">DUF3108 domain-containing protein</fullName>
    </recommendedName>
</protein>
<comment type="caution">
    <text evidence="2">The sequence shown here is derived from an EMBL/GenBank/DDBJ whole genome shotgun (WGS) entry which is preliminary data.</text>
</comment>
<evidence type="ECO:0000313" key="3">
    <source>
        <dbReference type="Proteomes" id="UP000664369"/>
    </source>
</evidence>
<dbReference type="EMBL" id="JAGETZ010000012">
    <property type="protein sequence ID" value="MBO2011616.1"/>
    <property type="molecule type" value="Genomic_DNA"/>
</dbReference>
<name>A0ABS3QKL1_9BACT</name>